<sequence length="742" mass="81393">MRTDPVRHPGLTERFPAFRNLRMKGRERRIPLVRQLSEFECGVACLAMVLGYHGKPMRMEEVRQQMGAMRDGVSALDILRAARTFGLRGRGVSVDDDALHYLPTGTILHWQFSHFVVFEKLGRDGVHLLDPGLGRRKVSLERFRRSFTGVALLLEPSENFETGKKPRPRSIARYAMQVLRHSHVLQRIIVVSVILQLFALAVPALTGLIIDRVVPLGDTHLLRVVGLGFISLAGFQLLTSLIRSHLLLELRTRMDSHMTLGFLEHLVGLPYSFFQVRAAGDLMQRLNSNAAVREILSSGTLSAVLDGALVVIYLALLFVVDPSVALLVLGLGGLQLLIIALSTRRQHALMAENLEVEAKNQTEQIEILTGIQTLKAFGVEQQSVQRFSESFVNVLNVSLKRGRLLAWVDSLTGALQMMAPLVLLTFGTLQVLAGSMTLGTMMGLNALAGALLVPLANLVGTATQLQLLHSYIERMDDVLDTPSERDPTHPGRSVELKGGIELERVSFRYAATSPLVVQEVSLRIEPGQSVAIVGRSGAGKTTLAHLLLGLYLPSSGRVLFDGEDLMELDLHSVRGQMGVVPQEPSFFSSTLRGNIAITNPAAPLEHAIEAARLAQLHEDVMAMSMGYDTPLVDRGASLSGGQRQRLALARALMQKPAVLLLDEATSALDAITERRVQKSLASLQCTRVIIAHRLSTVVDADLILVMDEGRLVEAGKHQELLLRGGVYAELVRAQMMKSERVE</sequence>
<feature type="transmembrane region" description="Helical" evidence="10">
    <location>
        <begin position="222"/>
        <end position="242"/>
    </location>
</feature>
<evidence type="ECO:0000259" key="11">
    <source>
        <dbReference type="PROSITE" id="PS50893"/>
    </source>
</evidence>
<reference evidence="14 15" key="2">
    <citation type="submission" date="2016-12" db="EMBL/GenBank/DDBJ databases">
        <title>Draft Genome Sequence of Cystobacter ferrugineus Strain Cbfe23.</title>
        <authorList>
            <person name="Akbar S."/>
            <person name="Dowd S.E."/>
            <person name="Stevens D.C."/>
        </authorList>
    </citation>
    <scope>NUCLEOTIDE SEQUENCE [LARGE SCALE GENOMIC DNA]</scope>
    <source>
        <strain evidence="14 15">Cbfe23</strain>
    </source>
</reference>
<dbReference type="CDD" id="cd18779">
    <property type="entry name" value="ABC_6TM_T1SS_like"/>
    <property type="match status" value="1"/>
</dbReference>
<dbReference type="SMART" id="SM00382">
    <property type="entry name" value="AAA"/>
    <property type="match status" value="1"/>
</dbReference>
<evidence type="ECO:0000256" key="9">
    <source>
        <dbReference type="SAM" id="Coils"/>
    </source>
</evidence>
<evidence type="ECO:0000256" key="4">
    <source>
        <dbReference type="ARBA" id="ARBA00022692"/>
    </source>
</evidence>
<evidence type="ECO:0000256" key="8">
    <source>
        <dbReference type="ARBA" id="ARBA00023136"/>
    </source>
</evidence>
<dbReference type="EMBL" id="MPIN01000007">
    <property type="protein sequence ID" value="OJH37572.1"/>
    <property type="molecule type" value="Genomic_DNA"/>
</dbReference>
<keyword evidence="4 10" id="KW-0812">Transmembrane</keyword>
<dbReference type="GO" id="GO:0140359">
    <property type="term" value="F:ABC-type transporter activity"/>
    <property type="evidence" value="ECO:0007669"/>
    <property type="project" value="InterPro"/>
</dbReference>
<dbReference type="Gene3D" id="3.90.70.10">
    <property type="entry name" value="Cysteine proteinases"/>
    <property type="match status" value="1"/>
</dbReference>
<dbReference type="Proteomes" id="UP000182229">
    <property type="component" value="Unassembled WGS sequence"/>
</dbReference>
<evidence type="ECO:0000256" key="10">
    <source>
        <dbReference type="SAM" id="Phobius"/>
    </source>
</evidence>
<evidence type="ECO:0000256" key="7">
    <source>
        <dbReference type="ARBA" id="ARBA00022989"/>
    </source>
</evidence>
<evidence type="ECO:0000256" key="3">
    <source>
        <dbReference type="ARBA" id="ARBA00022475"/>
    </source>
</evidence>
<dbReference type="GO" id="GO:0005524">
    <property type="term" value="F:ATP binding"/>
    <property type="evidence" value="ECO:0007669"/>
    <property type="project" value="UniProtKB-KW"/>
</dbReference>
<dbReference type="PROSITE" id="PS50990">
    <property type="entry name" value="PEPTIDASE_C39"/>
    <property type="match status" value="1"/>
</dbReference>
<dbReference type="GO" id="GO:0005886">
    <property type="term" value="C:plasma membrane"/>
    <property type="evidence" value="ECO:0007669"/>
    <property type="project" value="UniProtKB-SubCell"/>
</dbReference>
<comment type="caution">
    <text evidence="14">The sequence shown here is derived from an EMBL/GenBank/DDBJ whole genome shotgun (WGS) entry which is preliminary data.</text>
</comment>
<dbReference type="SUPFAM" id="SSF52540">
    <property type="entry name" value="P-loop containing nucleoside triphosphate hydrolases"/>
    <property type="match status" value="1"/>
</dbReference>
<keyword evidence="3" id="KW-1003">Cell membrane</keyword>
<dbReference type="Gene3D" id="3.40.50.300">
    <property type="entry name" value="P-loop containing nucleotide triphosphate hydrolases"/>
    <property type="match status" value="1"/>
</dbReference>
<feature type="domain" description="ABC transporter" evidence="11">
    <location>
        <begin position="500"/>
        <end position="733"/>
    </location>
</feature>
<dbReference type="AlphaFoldDB" id="A0A1L9B5P5"/>
<dbReference type="InterPro" id="IPR011527">
    <property type="entry name" value="ABC1_TM_dom"/>
</dbReference>
<dbReference type="PANTHER" id="PTHR24221:SF606">
    <property type="entry name" value="COLICIN V SECRETION-PROCESSING ATP-BINDING PROTEIN"/>
    <property type="match status" value="1"/>
</dbReference>
<feature type="coiled-coil region" evidence="9">
    <location>
        <begin position="344"/>
        <end position="371"/>
    </location>
</feature>
<protein>
    <submittedName>
        <fullName evidence="14">Lantibiotic ABC transporter permease</fullName>
    </submittedName>
</protein>
<dbReference type="InterPro" id="IPR005074">
    <property type="entry name" value="Peptidase_C39"/>
</dbReference>
<dbReference type="GO" id="GO:0034040">
    <property type="term" value="F:ATPase-coupled lipid transmembrane transporter activity"/>
    <property type="evidence" value="ECO:0007669"/>
    <property type="project" value="TreeGrafter"/>
</dbReference>
<dbReference type="InterPro" id="IPR039421">
    <property type="entry name" value="Type_1_exporter"/>
</dbReference>
<evidence type="ECO:0000259" key="13">
    <source>
        <dbReference type="PROSITE" id="PS50990"/>
    </source>
</evidence>
<evidence type="ECO:0000256" key="5">
    <source>
        <dbReference type="ARBA" id="ARBA00022741"/>
    </source>
</evidence>
<dbReference type="PROSITE" id="PS00211">
    <property type="entry name" value="ABC_TRANSPORTER_1"/>
    <property type="match status" value="1"/>
</dbReference>
<proteinExistence type="predicted"/>
<dbReference type="GO" id="GO:0016887">
    <property type="term" value="F:ATP hydrolysis activity"/>
    <property type="evidence" value="ECO:0007669"/>
    <property type="project" value="InterPro"/>
</dbReference>
<reference evidence="15" key="1">
    <citation type="submission" date="2016-11" db="EMBL/GenBank/DDBJ databases">
        <authorList>
            <person name="Shukria A."/>
            <person name="Stevens D.C."/>
        </authorList>
    </citation>
    <scope>NUCLEOTIDE SEQUENCE [LARGE SCALE GENOMIC DNA]</scope>
    <source>
        <strain evidence="15">Cbfe23</strain>
    </source>
</reference>
<gene>
    <name evidence="14" type="ORF">BON30_25560</name>
</gene>
<keyword evidence="15" id="KW-1185">Reference proteome</keyword>
<keyword evidence="6" id="KW-0067">ATP-binding</keyword>
<keyword evidence="7 10" id="KW-1133">Transmembrane helix</keyword>
<keyword evidence="8 10" id="KW-0472">Membrane</keyword>
<keyword evidence="9" id="KW-0175">Coiled coil</keyword>
<evidence type="ECO:0000256" key="6">
    <source>
        <dbReference type="ARBA" id="ARBA00022840"/>
    </source>
</evidence>
<keyword evidence="2" id="KW-0813">Transport</keyword>
<organism evidence="14 15">
    <name type="scientific">Cystobacter ferrugineus</name>
    <dbReference type="NCBI Taxonomy" id="83449"/>
    <lineage>
        <taxon>Bacteria</taxon>
        <taxon>Pseudomonadati</taxon>
        <taxon>Myxococcota</taxon>
        <taxon>Myxococcia</taxon>
        <taxon>Myxococcales</taxon>
        <taxon>Cystobacterineae</taxon>
        <taxon>Archangiaceae</taxon>
        <taxon>Cystobacter</taxon>
    </lineage>
</organism>
<dbReference type="Pfam" id="PF00664">
    <property type="entry name" value="ABC_membrane"/>
    <property type="match status" value="1"/>
</dbReference>
<feature type="domain" description="ABC transmembrane type-1" evidence="12">
    <location>
        <begin position="188"/>
        <end position="467"/>
    </location>
</feature>
<keyword evidence="5" id="KW-0547">Nucleotide-binding</keyword>
<dbReference type="OrthoDB" id="9760168at2"/>
<comment type="subcellular location">
    <subcellularLocation>
        <location evidence="1">Cell membrane</location>
        <topology evidence="1">Multi-pass membrane protein</topology>
    </subcellularLocation>
</comment>
<evidence type="ECO:0000313" key="15">
    <source>
        <dbReference type="Proteomes" id="UP000182229"/>
    </source>
</evidence>
<feature type="transmembrane region" description="Helical" evidence="10">
    <location>
        <begin position="188"/>
        <end position="210"/>
    </location>
</feature>
<dbReference type="GO" id="GO:0006508">
    <property type="term" value="P:proteolysis"/>
    <property type="evidence" value="ECO:0007669"/>
    <property type="project" value="InterPro"/>
</dbReference>
<dbReference type="GO" id="GO:0008233">
    <property type="term" value="F:peptidase activity"/>
    <property type="evidence" value="ECO:0007669"/>
    <property type="project" value="InterPro"/>
</dbReference>
<feature type="transmembrane region" description="Helical" evidence="10">
    <location>
        <begin position="324"/>
        <end position="341"/>
    </location>
</feature>
<dbReference type="FunFam" id="3.40.50.300:FF:000299">
    <property type="entry name" value="ABC transporter ATP-binding protein/permease"/>
    <property type="match status" value="1"/>
</dbReference>
<dbReference type="STRING" id="83449.BON30_25560"/>
<evidence type="ECO:0000256" key="2">
    <source>
        <dbReference type="ARBA" id="ARBA00022448"/>
    </source>
</evidence>
<evidence type="ECO:0000259" key="12">
    <source>
        <dbReference type="PROSITE" id="PS50929"/>
    </source>
</evidence>
<name>A0A1L9B5P5_9BACT</name>
<dbReference type="Pfam" id="PF03412">
    <property type="entry name" value="Peptidase_C39"/>
    <property type="match status" value="1"/>
</dbReference>
<feature type="transmembrane region" description="Helical" evidence="10">
    <location>
        <begin position="295"/>
        <end position="318"/>
    </location>
</feature>
<feature type="domain" description="Peptidase C39" evidence="13">
    <location>
        <begin position="35"/>
        <end position="154"/>
    </location>
</feature>
<dbReference type="PROSITE" id="PS50893">
    <property type="entry name" value="ABC_TRANSPORTER_2"/>
    <property type="match status" value="1"/>
</dbReference>
<accession>A0A1L9B5P5</accession>
<dbReference type="PROSITE" id="PS50929">
    <property type="entry name" value="ABC_TM1F"/>
    <property type="match status" value="1"/>
</dbReference>
<dbReference type="InterPro" id="IPR027417">
    <property type="entry name" value="P-loop_NTPase"/>
</dbReference>
<dbReference type="InterPro" id="IPR003593">
    <property type="entry name" value="AAA+_ATPase"/>
</dbReference>
<dbReference type="PANTHER" id="PTHR24221">
    <property type="entry name" value="ATP-BINDING CASSETTE SUB-FAMILY B"/>
    <property type="match status" value="1"/>
</dbReference>
<evidence type="ECO:0000256" key="1">
    <source>
        <dbReference type="ARBA" id="ARBA00004651"/>
    </source>
</evidence>
<dbReference type="InterPro" id="IPR003439">
    <property type="entry name" value="ABC_transporter-like_ATP-bd"/>
</dbReference>
<dbReference type="InterPro" id="IPR036640">
    <property type="entry name" value="ABC1_TM_sf"/>
</dbReference>
<dbReference type="RefSeq" id="WP_071901040.1">
    <property type="nucleotide sequence ID" value="NZ_MPIN01000007.1"/>
</dbReference>
<dbReference type="InterPro" id="IPR017871">
    <property type="entry name" value="ABC_transporter-like_CS"/>
</dbReference>
<dbReference type="Gene3D" id="1.20.1560.10">
    <property type="entry name" value="ABC transporter type 1, transmembrane domain"/>
    <property type="match status" value="1"/>
</dbReference>
<dbReference type="Pfam" id="PF00005">
    <property type="entry name" value="ABC_tran"/>
    <property type="match status" value="1"/>
</dbReference>
<dbReference type="SUPFAM" id="SSF90123">
    <property type="entry name" value="ABC transporter transmembrane region"/>
    <property type="match status" value="1"/>
</dbReference>
<evidence type="ECO:0000313" key="14">
    <source>
        <dbReference type="EMBL" id="OJH37572.1"/>
    </source>
</evidence>